<evidence type="ECO:0000259" key="14">
    <source>
        <dbReference type="Pfam" id="PF20260"/>
    </source>
</evidence>
<feature type="domain" description="Ribosomal RNA small subunit methyltransferase E PUA-like" evidence="14">
    <location>
        <begin position="16"/>
        <end position="63"/>
    </location>
</feature>
<reference evidence="15" key="1">
    <citation type="submission" date="2020-10" db="EMBL/GenBank/DDBJ databases">
        <authorList>
            <person name="Gilroy R."/>
        </authorList>
    </citation>
    <scope>NUCLEOTIDE SEQUENCE</scope>
    <source>
        <strain evidence="15">CHK184-25365</strain>
    </source>
</reference>
<dbReference type="GO" id="GO:0070475">
    <property type="term" value="P:rRNA base methylation"/>
    <property type="evidence" value="ECO:0007669"/>
    <property type="project" value="TreeGrafter"/>
</dbReference>
<evidence type="ECO:0000256" key="8">
    <source>
        <dbReference type="ARBA" id="ARBA00022679"/>
    </source>
</evidence>
<protein>
    <recommendedName>
        <fullName evidence="4 12">Ribosomal RNA small subunit methyltransferase E</fullName>
        <ecNumber evidence="3 12">2.1.1.193</ecNumber>
    </recommendedName>
</protein>
<evidence type="ECO:0000256" key="1">
    <source>
        <dbReference type="ARBA" id="ARBA00004496"/>
    </source>
</evidence>
<evidence type="ECO:0000313" key="16">
    <source>
        <dbReference type="Proteomes" id="UP000886749"/>
    </source>
</evidence>
<sequence>MPRFFTNQIEGNQVWITGADATHIGRSLRMKPGEELTVSDYGGTDHRCVITQITPDRVELTILESMPNESEPTVNVTLYQALPKGDKLETILQKSVELGVSRIVPVLTSRCISRPDAKSMAKKLERYGKIVLSAAKQCGRGILPEVSPLMSFDQAAKELAQHETPIFCYEQGGAPLTALVGPKTKDVGLLIGAEGGFDPGEAETLDKLGVPRAGLGKRILRCETAPIAALAAVMLLTGNLE</sequence>
<evidence type="ECO:0000256" key="7">
    <source>
        <dbReference type="ARBA" id="ARBA00022603"/>
    </source>
</evidence>
<dbReference type="PANTHER" id="PTHR30027:SF3">
    <property type="entry name" value="16S RRNA (URACIL(1498)-N(3))-METHYLTRANSFERASE"/>
    <property type="match status" value="1"/>
</dbReference>
<evidence type="ECO:0000256" key="4">
    <source>
        <dbReference type="ARBA" id="ARBA00013673"/>
    </source>
</evidence>
<comment type="catalytic activity">
    <reaction evidence="11 12">
        <text>uridine(1498) in 16S rRNA + S-adenosyl-L-methionine = N(3)-methyluridine(1498) in 16S rRNA + S-adenosyl-L-homocysteine + H(+)</text>
        <dbReference type="Rhea" id="RHEA:42920"/>
        <dbReference type="Rhea" id="RHEA-COMP:10283"/>
        <dbReference type="Rhea" id="RHEA-COMP:10284"/>
        <dbReference type="ChEBI" id="CHEBI:15378"/>
        <dbReference type="ChEBI" id="CHEBI:57856"/>
        <dbReference type="ChEBI" id="CHEBI:59789"/>
        <dbReference type="ChEBI" id="CHEBI:65315"/>
        <dbReference type="ChEBI" id="CHEBI:74502"/>
        <dbReference type="EC" id="2.1.1.193"/>
    </reaction>
</comment>
<dbReference type="InterPro" id="IPR006700">
    <property type="entry name" value="RsmE"/>
</dbReference>
<evidence type="ECO:0000256" key="5">
    <source>
        <dbReference type="ARBA" id="ARBA00022490"/>
    </source>
</evidence>
<dbReference type="SUPFAM" id="SSF75217">
    <property type="entry name" value="alpha/beta knot"/>
    <property type="match status" value="1"/>
</dbReference>
<proteinExistence type="inferred from homology"/>
<dbReference type="InterPro" id="IPR015947">
    <property type="entry name" value="PUA-like_sf"/>
</dbReference>
<keyword evidence="5 12" id="KW-0963">Cytoplasm</keyword>
<reference evidence="15" key="2">
    <citation type="journal article" date="2021" name="PeerJ">
        <title>Extensive microbial diversity within the chicken gut microbiome revealed by metagenomics and culture.</title>
        <authorList>
            <person name="Gilroy R."/>
            <person name="Ravi A."/>
            <person name="Getino M."/>
            <person name="Pursley I."/>
            <person name="Horton D.L."/>
            <person name="Alikhan N.F."/>
            <person name="Baker D."/>
            <person name="Gharbi K."/>
            <person name="Hall N."/>
            <person name="Watson M."/>
            <person name="Adriaenssens E.M."/>
            <person name="Foster-Nyarko E."/>
            <person name="Jarju S."/>
            <person name="Secka A."/>
            <person name="Antonio M."/>
            <person name="Oren A."/>
            <person name="Chaudhuri R.R."/>
            <person name="La Ragione R."/>
            <person name="Hildebrand F."/>
            <person name="Pallen M.J."/>
        </authorList>
    </citation>
    <scope>NUCLEOTIDE SEQUENCE</scope>
    <source>
        <strain evidence="15">CHK184-25365</strain>
    </source>
</reference>
<evidence type="ECO:0000256" key="10">
    <source>
        <dbReference type="ARBA" id="ARBA00025699"/>
    </source>
</evidence>
<keyword evidence="7 12" id="KW-0489">Methyltransferase</keyword>
<dbReference type="InterPro" id="IPR029028">
    <property type="entry name" value="Alpha/beta_knot_MTases"/>
</dbReference>
<comment type="caution">
    <text evidence="15">The sequence shown here is derived from an EMBL/GenBank/DDBJ whole genome shotgun (WGS) entry which is preliminary data.</text>
</comment>
<keyword evidence="8 12" id="KW-0808">Transferase</keyword>
<evidence type="ECO:0000256" key="12">
    <source>
        <dbReference type="PIRNR" id="PIRNR015601"/>
    </source>
</evidence>
<dbReference type="Proteomes" id="UP000886749">
    <property type="component" value="Unassembled WGS sequence"/>
</dbReference>
<dbReference type="EMBL" id="DVGY01000129">
    <property type="protein sequence ID" value="HIR41321.1"/>
    <property type="molecule type" value="Genomic_DNA"/>
</dbReference>
<evidence type="ECO:0000256" key="3">
    <source>
        <dbReference type="ARBA" id="ARBA00012328"/>
    </source>
</evidence>
<dbReference type="Gene3D" id="2.40.240.20">
    <property type="entry name" value="Hypothetical PUA domain-like, domain 1"/>
    <property type="match status" value="1"/>
</dbReference>
<dbReference type="Gene3D" id="3.40.1280.10">
    <property type="match status" value="1"/>
</dbReference>
<dbReference type="Pfam" id="PF04452">
    <property type="entry name" value="Methyltrans_RNA"/>
    <property type="match status" value="1"/>
</dbReference>
<name>A0A9D1ALD0_9FIRM</name>
<comment type="similarity">
    <text evidence="2 12">Belongs to the RNA methyltransferase RsmE family.</text>
</comment>
<comment type="function">
    <text evidence="10 12">Specifically methylates the N3 position of the uracil ring of uridine 1498 (m3U1498) in 16S rRNA. Acts on the fully assembled 30S ribosomal subunit.</text>
</comment>
<dbReference type="CDD" id="cd18084">
    <property type="entry name" value="RsmE-like"/>
    <property type="match status" value="1"/>
</dbReference>
<dbReference type="InterPro" id="IPR046886">
    <property type="entry name" value="RsmE_MTase_dom"/>
</dbReference>
<evidence type="ECO:0000313" key="15">
    <source>
        <dbReference type="EMBL" id="HIR41321.1"/>
    </source>
</evidence>
<evidence type="ECO:0000256" key="6">
    <source>
        <dbReference type="ARBA" id="ARBA00022552"/>
    </source>
</evidence>
<evidence type="ECO:0000259" key="13">
    <source>
        <dbReference type="Pfam" id="PF04452"/>
    </source>
</evidence>
<dbReference type="EC" id="2.1.1.193" evidence="3 12"/>
<dbReference type="SUPFAM" id="SSF88697">
    <property type="entry name" value="PUA domain-like"/>
    <property type="match status" value="1"/>
</dbReference>
<dbReference type="InterPro" id="IPR029026">
    <property type="entry name" value="tRNA_m1G_MTases_N"/>
</dbReference>
<dbReference type="NCBIfam" id="TIGR00046">
    <property type="entry name" value="RsmE family RNA methyltransferase"/>
    <property type="match status" value="1"/>
</dbReference>
<evidence type="ECO:0000256" key="11">
    <source>
        <dbReference type="ARBA" id="ARBA00047944"/>
    </source>
</evidence>
<dbReference type="AlphaFoldDB" id="A0A9D1ALD0"/>
<evidence type="ECO:0000256" key="2">
    <source>
        <dbReference type="ARBA" id="ARBA00005528"/>
    </source>
</evidence>
<dbReference type="Pfam" id="PF20260">
    <property type="entry name" value="PUA_4"/>
    <property type="match status" value="1"/>
</dbReference>
<feature type="domain" description="Ribosomal RNA small subunit methyltransferase E methyltransferase" evidence="13">
    <location>
        <begin position="72"/>
        <end position="233"/>
    </location>
</feature>
<dbReference type="NCBIfam" id="NF008692">
    <property type="entry name" value="PRK11713.1-5"/>
    <property type="match status" value="1"/>
</dbReference>
<keyword evidence="9 12" id="KW-0949">S-adenosyl-L-methionine</keyword>
<gene>
    <name evidence="15" type="ORF">IAB36_05800</name>
</gene>
<evidence type="ECO:0000256" key="9">
    <source>
        <dbReference type="ARBA" id="ARBA00022691"/>
    </source>
</evidence>
<dbReference type="InterPro" id="IPR046887">
    <property type="entry name" value="RsmE_PUA-like"/>
</dbReference>
<comment type="subcellular location">
    <subcellularLocation>
        <location evidence="1 12">Cytoplasm</location>
    </subcellularLocation>
</comment>
<organism evidence="15 16">
    <name type="scientific">Candidatus Egerieicola pullicola</name>
    <dbReference type="NCBI Taxonomy" id="2840775"/>
    <lineage>
        <taxon>Bacteria</taxon>
        <taxon>Bacillati</taxon>
        <taxon>Bacillota</taxon>
        <taxon>Clostridia</taxon>
        <taxon>Eubacteriales</taxon>
        <taxon>Oscillospiraceae</taxon>
        <taxon>Oscillospiraceae incertae sedis</taxon>
        <taxon>Candidatus Egerieicola</taxon>
    </lineage>
</organism>
<accession>A0A9D1ALD0</accession>
<dbReference type="GO" id="GO:0070042">
    <property type="term" value="F:rRNA (uridine-N3-)-methyltransferase activity"/>
    <property type="evidence" value="ECO:0007669"/>
    <property type="project" value="TreeGrafter"/>
</dbReference>
<dbReference type="GO" id="GO:0005737">
    <property type="term" value="C:cytoplasm"/>
    <property type="evidence" value="ECO:0007669"/>
    <property type="project" value="UniProtKB-SubCell"/>
</dbReference>
<dbReference type="PIRSF" id="PIRSF015601">
    <property type="entry name" value="MTase_slr0722"/>
    <property type="match status" value="1"/>
</dbReference>
<dbReference type="PANTHER" id="PTHR30027">
    <property type="entry name" value="RIBOSOMAL RNA SMALL SUBUNIT METHYLTRANSFERASE E"/>
    <property type="match status" value="1"/>
</dbReference>
<keyword evidence="6 12" id="KW-0698">rRNA processing</keyword>